<reference evidence="3 6" key="1">
    <citation type="submission" date="2017-01" db="EMBL/GenBank/DDBJ databases">
        <title>Complete genome sequence of Haloterrigena daqingensis type strain (JX313T).</title>
        <authorList>
            <person name="Shuang W."/>
        </authorList>
    </citation>
    <scope>NUCLEOTIDE SEQUENCE [LARGE SCALE GENOMIC DNA]</scope>
    <source>
        <strain evidence="3 6">JX313</strain>
    </source>
</reference>
<dbReference type="Proteomes" id="UP000187321">
    <property type="component" value="Chromosome"/>
</dbReference>
<evidence type="ECO:0000313" key="5">
    <source>
        <dbReference type="Proteomes" id="UP000185687"/>
    </source>
</evidence>
<dbReference type="Gene3D" id="2.60.40.10">
    <property type="entry name" value="Immunoglobulins"/>
    <property type="match status" value="1"/>
</dbReference>
<reference evidence="4 5" key="2">
    <citation type="submission" date="2017-01" db="EMBL/GenBank/DDBJ databases">
        <authorList>
            <person name="Mah S.A."/>
            <person name="Swanson W.J."/>
            <person name="Moy G.W."/>
            <person name="Vacquier V.D."/>
        </authorList>
    </citation>
    <scope>NUCLEOTIDE SEQUENCE [LARGE SCALE GENOMIC DNA]</scope>
    <source>
        <strain evidence="4 5">CGMCC 1.8909</strain>
    </source>
</reference>
<dbReference type="KEGG" id="hda:BB347_14160"/>
<dbReference type="Pfam" id="PF23951">
    <property type="entry name" value="DUF7282"/>
    <property type="match status" value="1"/>
</dbReference>
<evidence type="ECO:0000313" key="3">
    <source>
        <dbReference type="EMBL" id="APX97663.1"/>
    </source>
</evidence>
<protein>
    <recommendedName>
        <fullName evidence="2">DUF7282 domain-containing protein</fullName>
    </recommendedName>
</protein>
<accession>A0A1N7FB34</accession>
<feature type="compositionally biased region" description="Polar residues" evidence="1">
    <location>
        <begin position="222"/>
        <end position="233"/>
    </location>
</feature>
<name>A0A1N7FB34_9EURY</name>
<dbReference type="RefSeq" id="WP_076583310.1">
    <property type="nucleotide sequence ID" value="NZ_CP019327.1"/>
</dbReference>
<feature type="compositionally biased region" description="Acidic residues" evidence="1">
    <location>
        <begin position="332"/>
        <end position="351"/>
    </location>
</feature>
<dbReference type="Proteomes" id="UP000185687">
    <property type="component" value="Unassembled WGS sequence"/>
</dbReference>
<dbReference type="EMBL" id="CP019327">
    <property type="protein sequence ID" value="APX97663.1"/>
    <property type="molecule type" value="Genomic_DNA"/>
</dbReference>
<feature type="compositionally biased region" description="Acidic residues" evidence="1">
    <location>
        <begin position="358"/>
        <end position="380"/>
    </location>
</feature>
<dbReference type="STRING" id="588898.BB347_14160"/>
<dbReference type="InterPro" id="IPR055706">
    <property type="entry name" value="Slg1/2_DUF7282"/>
</dbReference>
<gene>
    <name evidence="3" type="ORF">BB347_14160</name>
    <name evidence="4" type="ORF">SAMN05421809_3157</name>
</gene>
<feature type="region of interest" description="Disordered" evidence="1">
    <location>
        <begin position="214"/>
        <end position="244"/>
    </location>
</feature>
<dbReference type="EMBL" id="FTNP01000005">
    <property type="protein sequence ID" value="SIR97530.1"/>
    <property type="molecule type" value="Genomic_DNA"/>
</dbReference>
<sequence>MSSGLTFGTIKRVVAILIAIAVVLAAGIVVGQAPTLFGVEDDPEASIEFDDQQSDGENVTIEEVSLSDGGFITITDSSDEPLAVSEYLGSGTHEDVTIDRDEDADDELVGQLTATVHQDTTNDEEFVHEESEGEDDQPYLEGGFPVEDTATVMTTDDDDSFSDSFAVESIDAPTSATTDESIEITAEIRNPTEIETQQNVELRLGGTVLEQRPLELGGGESSDVTFDVETSGSPPGEQPVGVYTEGDGEIQTIDLEFHTDPSVDVVDASDERVTADVAIPTEGALVIEDEDGTVLASSEQLDPDEHEDVSADFEDDADVDDEAELTAALYDGDPDETGAPLEDEDTGEPIEETFTIAEVEEEADAADDADDEDDADDSDE</sequence>
<evidence type="ECO:0000259" key="2">
    <source>
        <dbReference type="Pfam" id="PF23951"/>
    </source>
</evidence>
<feature type="region of interest" description="Disordered" evidence="1">
    <location>
        <begin position="288"/>
        <end position="380"/>
    </location>
</feature>
<dbReference type="OrthoDB" id="239724at2157"/>
<dbReference type="InterPro" id="IPR013783">
    <property type="entry name" value="Ig-like_fold"/>
</dbReference>
<feature type="domain" description="DUF7282" evidence="2">
    <location>
        <begin position="45"/>
        <end position="152"/>
    </location>
</feature>
<feature type="compositionally biased region" description="Acidic residues" evidence="1">
    <location>
        <begin position="301"/>
        <end position="324"/>
    </location>
</feature>
<dbReference type="GeneID" id="30957109"/>
<dbReference type="AlphaFoldDB" id="A0A1N7FB34"/>
<keyword evidence="5" id="KW-1185">Reference proteome</keyword>
<evidence type="ECO:0000313" key="4">
    <source>
        <dbReference type="EMBL" id="SIR97530.1"/>
    </source>
</evidence>
<organism evidence="4 5">
    <name type="scientific">Natronorubrum daqingense</name>
    <dbReference type="NCBI Taxonomy" id="588898"/>
    <lineage>
        <taxon>Archaea</taxon>
        <taxon>Methanobacteriati</taxon>
        <taxon>Methanobacteriota</taxon>
        <taxon>Stenosarchaea group</taxon>
        <taxon>Halobacteria</taxon>
        <taxon>Halobacteriales</taxon>
        <taxon>Natrialbaceae</taxon>
        <taxon>Natronorubrum</taxon>
    </lineage>
</organism>
<evidence type="ECO:0000313" key="6">
    <source>
        <dbReference type="Proteomes" id="UP000187321"/>
    </source>
</evidence>
<evidence type="ECO:0000256" key="1">
    <source>
        <dbReference type="SAM" id="MobiDB-lite"/>
    </source>
</evidence>
<proteinExistence type="predicted"/>